<dbReference type="VEuPathDB" id="FungiDB:An06g01450"/>
<feature type="compositionally biased region" description="Basic and acidic residues" evidence="1">
    <location>
        <begin position="240"/>
        <end position="270"/>
    </location>
</feature>
<evidence type="ECO:0000256" key="1">
    <source>
        <dbReference type="SAM" id="MobiDB-lite"/>
    </source>
</evidence>
<reference evidence="2" key="1">
    <citation type="submission" date="2025-02" db="EMBL/GenBank/DDBJ databases">
        <authorList>
            <consortium name="NCBI Genome Project"/>
        </authorList>
    </citation>
    <scope>NUCLEOTIDE SEQUENCE</scope>
</reference>
<dbReference type="GeneID" id="84591197"/>
<protein>
    <submittedName>
        <fullName evidence="2">Uncharacterized protein</fullName>
    </submittedName>
</protein>
<feature type="compositionally biased region" description="Basic and acidic residues" evidence="1">
    <location>
        <begin position="450"/>
        <end position="460"/>
    </location>
</feature>
<feature type="compositionally biased region" description="Basic and acidic residues" evidence="1">
    <location>
        <begin position="397"/>
        <end position="414"/>
    </location>
</feature>
<proteinExistence type="predicted"/>
<dbReference type="RefSeq" id="XP_059605285.1">
    <property type="nucleotide sequence ID" value="XM_059748070.1"/>
</dbReference>
<feature type="compositionally biased region" description="Acidic residues" evidence="1">
    <location>
        <begin position="439"/>
        <end position="449"/>
    </location>
</feature>
<feature type="compositionally biased region" description="Gly residues" evidence="1">
    <location>
        <begin position="472"/>
        <end position="482"/>
    </location>
</feature>
<feature type="compositionally biased region" description="Basic and acidic residues" evidence="1">
    <location>
        <begin position="1"/>
        <end position="14"/>
    </location>
</feature>
<feature type="region of interest" description="Disordered" evidence="1">
    <location>
        <begin position="83"/>
        <end position="115"/>
    </location>
</feature>
<accession>A0AAJ8E2R7</accession>
<name>A0AAJ8E2R7_ASPNG</name>
<dbReference type="KEGG" id="ang:An06g01450"/>
<reference evidence="2" key="2">
    <citation type="submission" date="2025-08" db="UniProtKB">
        <authorList>
            <consortium name="RefSeq"/>
        </authorList>
    </citation>
    <scope>IDENTIFICATION</scope>
</reference>
<sequence length="482" mass="52512">MAEREWRFKERQRGSETMVDSMRSARKVPGTGGVGGKSSCLVGWKGKRGNRQWGMAMRDGGGRAGAGMHGTGLDWVRVPVSAPDTGPTGGTLGKSRATGPAIPAEPAEDREKSEERVKMQVRAQRNGDDGFPNVSREHRPSLSLSLFAAEMDLVDCFPIQLSATMTKRAPFFPKSIKNSARCIHSPRRATSAPTDRKANLLDRVDRRRLKIKPRWRVTAGGGREVKSDTEETASQPGKGMGEREGGKERKGKRNDETRSKARNQLRERDHRRACSSPCVCQVRSNPMPSHPSSAEQFESVCLPARSGHHAARSVIGLPPGGIRRHPPLSVDVVGVAVAARGMRCMVGLDGHCSDSAHPPGAVSEDGGGLRGAQRYGMCSLDKGGGERKAHQARRKRGLDVHRDKPLTVDHERTNKQSGEPTWGQEKLHYRKIVRSSGSSDDDDDDDDDDDRKGKWGDRKTLGISNSLRPAGRDGGSSGRDVH</sequence>
<organism evidence="2">
    <name type="scientific">Aspergillus niger</name>
    <dbReference type="NCBI Taxonomy" id="5061"/>
    <lineage>
        <taxon>Eukaryota</taxon>
        <taxon>Fungi</taxon>
        <taxon>Dikarya</taxon>
        <taxon>Ascomycota</taxon>
        <taxon>Pezizomycotina</taxon>
        <taxon>Eurotiomycetes</taxon>
        <taxon>Eurotiomycetidae</taxon>
        <taxon>Eurotiales</taxon>
        <taxon>Aspergillaceae</taxon>
        <taxon>Aspergillus</taxon>
        <taxon>Aspergillus subgen. Circumdati</taxon>
    </lineage>
</organism>
<feature type="region of interest" description="Disordered" evidence="1">
    <location>
        <begin position="378"/>
        <end position="482"/>
    </location>
</feature>
<gene>
    <name evidence="2" type="ORF">An06g01450</name>
</gene>
<evidence type="ECO:0000313" key="2">
    <source>
        <dbReference type="RefSeq" id="XP_059605285.1"/>
    </source>
</evidence>
<feature type="region of interest" description="Disordered" evidence="1">
    <location>
        <begin position="213"/>
        <end position="270"/>
    </location>
</feature>
<dbReference type="AlphaFoldDB" id="A0AAJ8E2R7"/>
<feature type="region of interest" description="Disordered" evidence="1">
    <location>
        <begin position="1"/>
        <end position="46"/>
    </location>
</feature>